<feature type="domain" description="Thioredoxin-like fold" evidence="1">
    <location>
        <begin position="69"/>
        <end position="182"/>
    </location>
</feature>
<dbReference type="InterPro" id="IPR036249">
    <property type="entry name" value="Thioredoxin-like_sf"/>
</dbReference>
<dbReference type="Gene3D" id="3.40.30.10">
    <property type="entry name" value="Glutaredoxin"/>
    <property type="match status" value="1"/>
</dbReference>
<name>A0A0E3VWE2_9BRAD</name>
<dbReference type="EMBL" id="AP014685">
    <property type="protein sequence ID" value="BAR60755.1"/>
    <property type="molecule type" value="Genomic_DNA"/>
</dbReference>
<dbReference type="CDD" id="cd02951">
    <property type="entry name" value="SoxW"/>
    <property type="match status" value="1"/>
</dbReference>
<dbReference type="AlphaFoldDB" id="A0A0E3VWE2"/>
<sequence>MRKILPKHKSLTSPGWLTRRGFLALASGAALVARRGEAAAEPALGEDGLYHEPWFLQSFLDLREDLEGAAAGGKRLAIMWELRGCPYCRETHLVNFADAAITTYIRDNFEVLQLNLIGSRKVTDFDRQELSEKDLAQKYGIRFTPTFQFFPPPSNGIEAKEPMAREVARAPGYLKPQHFLAMFRFVRERAYERGSFRDFLTTNG</sequence>
<dbReference type="SUPFAM" id="SSF52833">
    <property type="entry name" value="Thioredoxin-like"/>
    <property type="match status" value="1"/>
</dbReference>
<proteinExistence type="predicted"/>
<dbReference type="Proteomes" id="UP000063308">
    <property type="component" value="Chromosome"/>
</dbReference>
<dbReference type="RefSeq" id="WP_082756513.1">
    <property type="nucleotide sequence ID" value="NZ_JAFCKD010000164.1"/>
</dbReference>
<accession>A0A0E3VWE2</accession>
<dbReference type="Pfam" id="PF13098">
    <property type="entry name" value="Thioredoxin_2"/>
    <property type="match status" value="1"/>
</dbReference>
<gene>
    <name evidence="2" type="ORF">NK6_7604</name>
</gene>
<evidence type="ECO:0000313" key="3">
    <source>
        <dbReference type="Proteomes" id="UP000063308"/>
    </source>
</evidence>
<dbReference type="InterPro" id="IPR041737">
    <property type="entry name" value="SoxW"/>
</dbReference>
<evidence type="ECO:0000313" key="2">
    <source>
        <dbReference type="EMBL" id="BAR60755.1"/>
    </source>
</evidence>
<evidence type="ECO:0000259" key="1">
    <source>
        <dbReference type="Pfam" id="PF13098"/>
    </source>
</evidence>
<organism evidence="2 3">
    <name type="scientific">Bradyrhizobium diazoefficiens</name>
    <dbReference type="NCBI Taxonomy" id="1355477"/>
    <lineage>
        <taxon>Bacteria</taxon>
        <taxon>Pseudomonadati</taxon>
        <taxon>Pseudomonadota</taxon>
        <taxon>Alphaproteobacteria</taxon>
        <taxon>Hyphomicrobiales</taxon>
        <taxon>Nitrobacteraceae</taxon>
        <taxon>Bradyrhizobium</taxon>
    </lineage>
</organism>
<dbReference type="InterPro" id="IPR012336">
    <property type="entry name" value="Thioredoxin-like_fold"/>
</dbReference>
<reference evidence="2 3" key="1">
    <citation type="submission" date="2014-11" db="EMBL/GenBank/DDBJ databases">
        <title>Symbiosis island explosion on the genome of extra-slow-growing strains of soybean bradyrhizobia with massive insertion sequences.</title>
        <authorList>
            <person name="Iida T."/>
            <person name="Minamisawa K."/>
        </authorList>
    </citation>
    <scope>NUCLEOTIDE SEQUENCE [LARGE SCALE GENOMIC DNA]</scope>
    <source>
        <strain evidence="2 3">NK6</strain>
    </source>
</reference>
<protein>
    <submittedName>
        <fullName evidence="2">Thioredoxin</fullName>
    </submittedName>
</protein>